<comment type="catalytic activity">
    <reaction evidence="5 6">
        <text>5-amino-1-(5-phospho-beta-D-ribosyl)imidazole + hydrogencarbonate + ATP = 5-carboxyamino-1-(5-phospho-D-ribosyl)imidazole + ADP + phosphate + 2 H(+)</text>
        <dbReference type="Rhea" id="RHEA:19317"/>
        <dbReference type="ChEBI" id="CHEBI:15378"/>
        <dbReference type="ChEBI" id="CHEBI:17544"/>
        <dbReference type="ChEBI" id="CHEBI:30616"/>
        <dbReference type="ChEBI" id="CHEBI:43474"/>
        <dbReference type="ChEBI" id="CHEBI:58730"/>
        <dbReference type="ChEBI" id="CHEBI:137981"/>
        <dbReference type="ChEBI" id="CHEBI:456216"/>
        <dbReference type="EC" id="6.3.4.18"/>
    </reaction>
</comment>
<dbReference type="PANTHER" id="PTHR11609">
    <property type="entry name" value="PURINE BIOSYNTHESIS PROTEIN 6/7, PUR6/7"/>
    <property type="match status" value="1"/>
</dbReference>
<dbReference type="GO" id="GO:0034028">
    <property type="term" value="F:5-(carboxyamino)imidazole ribonucleotide synthase activity"/>
    <property type="evidence" value="ECO:0007669"/>
    <property type="project" value="UniProtKB-UniRule"/>
</dbReference>
<dbReference type="RefSeq" id="WP_062064615.1">
    <property type="nucleotide sequence ID" value="NZ_CP013264.1"/>
</dbReference>
<protein>
    <recommendedName>
        <fullName evidence="5 6">N5-carboxyaminoimidazole ribonucleotide synthase</fullName>
        <shortName evidence="5 6">N5-CAIR synthase</shortName>
        <ecNumber evidence="5 6">6.3.4.18</ecNumber>
    </recommendedName>
    <alternativeName>
        <fullName evidence="5 6">5-(carboxyamino)imidazole ribonucleotide synthetase</fullName>
    </alternativeName>
</protein>
<dbReference type="Gene3D" id="3.30.1490.20">
    <property type="entry name" value="ATP-grasp fold, A domain"/>
    <property type="match status" value="1"/>
</dbReference>
<dbReference type="FunFam" id="3.30.1490.20:FF:000015">
    <property type="entry name" value="N5-carboxyaminoimidazole ribonucleotide synthase"/>
    <property type="match status" value="1"/>
</dbReference>
<accession>A0A0S3EZA1</accession>
<feature type="binding site" evidence="5">
    <location>
        <begin position="151"/>
        <end position="157"/>
    </location>
    <ligand>
        <name>ATP</name>
        <dbReference type="ChEBI" id="CHEBI:30616"/>
    </ligand>
</feature>
<dbReference type="InterPro" id="IPR016185">
    <property type="entry name" value="PreATP-grasp_dom_sf"/>
</dbReference>
<comment type="similarity">
    <text evidence="5 6">Belongs to the PurK/PurT family.</text>
</comment>
<dbReference type="InterPro" id="IPR011761">
    <property type="entry name" value="ATP-grasp"/>
</dbReference>
<keyword evidence="1 5" id="KW-0436">Ligase</keyword>
<dbReference type="GO" id="GO:0005524">
    <property type="term" value="F:ATP binding"/>
    <property type="evidence" value="ECO:0007669"/>
    <property type="project" value="UniProtKB-UniRule"/>
</dbReference>
<dbReference type="Pfam" id="PF22660">
    <property type="entry name" value="RS_preATP-grasp-like"/>
    <property type="match status" value="1"/>
</dbReference>
<keyword evidence="8" id="KW-0456">Lyase</keyword>
<comment type="function">
    <text evidence="6">Catalyzes the ATP-dependent conversion of 5-aminoimidazole ribonucleotide (AIR) and HCO(3)- to N5-carboxyaminoimidazole ribonucleotide (N5-CAIR).</text>
</comment>
<evidence type="ECO:0000256" key="4">
    <source>
        <dbReference type="ARBA" id="ARBA00022840"/>
    </source>
</evidence>
<dbReference type="InterPro" id="IPR054350">
    <property type="entry name" value="PurT/PurK_preATP-grasp"/>
</dbReference>
<keyword evidence="4 5" id="KW-0067">ATP-binding</keyword>
<dbReference type="InterPro" id="IPR011054">
    <property type="entry name" value="Rudment_hybrid_motif"/>
</dbReference>
<dbReference type="GO" id="GO:0046872">
    <property type="term" value="F:metal ion binding"/>
    <property type="evidence" value="ECO:0007669"/>
    <property type="project" value="InterPro"/>
</dbReference>
<name>A0A0S3EZA1_9SPHN</name>
<dbReference type="InterPro" id="IPR003135">
    <property type="entry name" value="ATP-grasp_carboxylate-amine"/>
</dbReference>
<dbReference type="Proteomes" id="UP000056968">
    <property type="component" value="Chromosome"/>
</dbReference>
<keyword evidence="9" id="KW-1185">Reference proteome</keyword>
<dbReference type="SUPFAM" id="SSF52440">
    <property type="entry name" value="PreATP-grasp domain"/>
    <property type="match status" value="1"/>
</dbReference>
<dbReference type="SUPFAM" id="SSF51246">
    <property type="entry name" value="Rudiment single hybrid motif"/>
    <property type="match status" value="1"/>
</dbReference>
<keyword evidence="2 5" id="KW-0547">Nucleotide-binding</keyword>
<dbReference type="SUPFAM" id="SSF56059">
    <property type="entry name" value="Glutathione synthetase ATP-binding domain-like"/>
    <property type="match status" value="1"/>
</dbReference>
<feature type="binding site" evidence="5">
    <location>
        <begin position="181"/>
        <end position="184"/>
    </location>
    <ligand>
        <name>ATP</name>
        <dbReference type="ChEBI" id="CHEBI:30616"/>
    </ligand>
</feature>
<comment type="function">
    <text evidence="5">Catalyzes the ATP-dependent conversion of 5-aminoimidazole ribonucleotide (AIR) and HCO(3)(-) to N5-carboxyaminoimidazole ribonucleotide (N5-CAIR).</text>
</comment>
<dbReference type="NCBIfam" id="NF004676">
    <property type="entry name" value="PRK06019.1-2"/>
    <property type="match status" value="1"/>
</dbReference>
<dbReference type="KEGG" id="sbd:ATN00_10890"/>
<evidence type="ECO:0000256" key="6">
    <source>
        <dbReference type="RuleBase" id="RU361200"/>
    </source>
</evidence>
<dbReference type="OrthoDB" id="9804625at2"/>
<dbReference type="FunFam" id="3.40.50.20:FF:000016">
    <property type="entry name" value="N5-carboxyaminoimidazole ribonucleotide synthase"/>
    <property type="match status" value="1"/>
</dbReference>
<evidence type="ECO:0000313" key="8">
    <source>
        <dbReference type="EMBL" id="ALR20726.1"/>
    </source>
</evidence>
<dbReference type="NCBIfam" id="TIGR01161">
    <property type="entry name" value="purK"/>
    <property type="match status" value="1"/>
</dbReference>
<dbReference type="EMBL" id="CP013264">
    <property type="protein sequence ID" value="ALR20726.1"/>
    <property type="molecule type" value="Genomic_DNA"/>
</dbReference>
<dbReference type="InterPro" id="IPR040686">
    <property type="entry name" value="PurK_C"/>
</dbReference>
<sequence length="356" mass="37631">MTTIAPGSTIGILGGGQLGRMIAIAAAQLGYRTHIYAPEDSGPAADVSSRWTQGAYEDVAALAAFADAVDVVTYEFENIDPVAVDVLVTHGLVRPSAQALRVAQDRLAEKRFVSDLGGLTAPFASVESLQDLEAAIERIGGRAILKTNRMGYDGKGQARLSGPGDVAAAWGAIGRQSAILEGFVTFEEEFSVILVRGSDGQVRFWDSAANVHVDGILATSTVPAGPLIEGQVAQAQALARQVADALGYVGVLTLEFFASSHGPVFNEMAPRVHNSGHWTIEGAVTSQFENHVRAICGLPLGDTGLAARRAQMHNLIGADANDWQAILSDPANHLHLYGKHEARPGRKMGHVTRLTL</sequence>
<dbReference type="PROSITE" id="PS50975">
    <property type="entry name" value="ATP_GRASP"/>
    <property type="match status" value="1"/>
</dbReference>
<evidence type="ECO:0000313" key="9">
    <source>
        <dbReference type="Proteomes" id="UP000056968"/>
    </source>
</evidence>
<dbReference type="Pfam" id="PF17769">
    <property type="entry name" value="PurK_C"/>
    <property type="match status" value="1"/>
</dbReference>
<dbReference type="AlphaFoldDB" id="A0A0S3EZA1"/>
<dbReference type="EC" id="6.3.4.18" evidence="5 6"/>
<dbReference type="UniPathway" id="UPA00074">
    <property type="reaction ID" value="UER00942"/>
</dbReference>
<proteinExistence type="inferred from homology"/>
<dbReference type="InterPro" id="IPR005875">
    <property type="entry name" value="PurK"/>
</dbReference>
<dbReference type="PANTHER" id="PTHR11609:SF5">
    <property type="entry name" value="PHOSPHORIBOSYLAMINOIMIDAZOLE CARBOXYLASE"/>
    <property type="match status" value="1"/>
</dbReference>
<dbReference type="STRING" id="1332080.ATN00_10890"/>
<comment type="pathway">
    <text evidence="5 6">Purine metabolism; IMP biosynthesis via de novo pathway; 5-amino-1-(5-phospho-D-ribosyl)imidazole-4-carboxylate from 5-amino-1-(5-phospho-D-ribosyl)imidazole (N5-CAIR route): step 1/2.</text>
</comment>
<feature type="binding site" evidence="5">
    <location>
        <position position="106"/>
    </location>
    <ligand>
        <name>ATP</name>
        <dbReference type="ChEBI" id="CHEBI:30616"/>
    </ligand>
</feature>
<dbReference type="GO" id="GO:0006189">
    <property type="term" value="P:'de novo' IMP biosynthetic process"/>
    <property type="evidence" value="ECO:0007669"/>
    <property type="project" value="UniProtKB-UniRule"/>
</dbReference>
<evidence type="ECO:0000256" key="5">
    <source>
        <dbReference type="HAMAP-Rule" id="MF_01928"/>
    </source>
</evidence>
<comment type="subunit">
    <text evidence="5 6">Homodimer.</text>
</comment>
<feature type="domain" description="ATP-grasp" evidence="7">
    <location>
        <begin position="110"/>
        <end position="296"/>
    </location>
</feature>
<evidence type="ECO:0000256" key="1">
    <source>
        <dbReference type="ARBA" id="ARBA00022598"/>
    </source>
</evidence>
<dbReference type="InterPro" id="IPR013815">
    <property type="entry name" value="ATP_grasp_subdomain_1"/>
</dbReference>
<dbReference type="Pfam" id="PF02222">
    <property type="entry name" value="ATP-grasp"/>
    <property type="match status" value="1"/>
</dbReference>
<dbReference type="GO" id="GO:0004638">
    <property type="term" value="F:phosphoribosylaminoimidazole carboxylase activity"/>
    <property type="evidence" value="ECO:0007669"/>
    <property type="project" value="InterPro"/>
</dbReference>
<feature type="binding site" evidence="5">
    <location>
        <position position="189"/>
    </location>
    <ligand>
        <name>ATP</name>
        <dbReference type="ChEBI" id="CHEBI:30616"/>
    </ligand>
</feature>
<dbReference type="GO" id="GO:0005829">
    <property type="term" value="C:cytosol"/>
    <property type="evidence" value="ECO:0007669"/>
    <property type="project" value="TreeGrafter"/>
</dbReference>
<dbReference type="Gene3D" id="3.30.470.20">
    <property type="entry name" value="ATP-grasp fold, B domain"/>
    <property type="match status" value="1"/>
</dbReference>
<feature type="binding site" evidence="5">
    <location>
        <position position="146"/>
    </location>
    <ligand>
        <name>ATP</name>
        <dbReference type="ChEBI" id="CHEBI:30616"/>
    </ligand>
</feature>
<evidence type="ECO:0000256" key="3">
    <source>
        <dbReference type="ARBA" id="ARBA00022755"/>
    </source>
</evidence>
<keyword evidence="3 5" id="KW-0658">Purine biosynthesis</keyword>
<feature type="binding site" evidence="5">
    <location>
        <begin position="266"/>
        <end position="267"/>
    </location>
    <ligand>
        <name>ATP</name>
        <dbReference type="ChEBI" id="CHEBI:30616"/>
    </ligand>
</feature>
<organism evidence="8 9">
    <name type="scientific">Sphingobium baderi</name>
    <dbReference type="NCBI Taxonomy" id="1332080"/>
    <lineage>
        <taxon>Bacteria</taxon>
        <taxon>Pseudomonadati</taxon>
        <taxon>Pseudomonadota</taxon>
        <taxon>Alphaproteobacteria</taxon>
        <taxon>Sphingomonadales</taxon>
        <taxon>Sphingomonadaceae</taxon>
        <taxon>Sphingobium</taxon>
    </lineage>
</organism>
<dbReference type="HAMAP" id="MF_01928">
    <property type="entry name" value="PurK"/>
    <property type="match status" value="1"/>
</dbReference>
<gene>
    <name evidence="5 6" type="primary">purK</name>
    <name evidence="8" type="ORF">ATN00_10890</name>
</gene>
<reference evidence="8 9" key="1">
    <citation type="submission" date="2015-11" db="EMBL/GenBank/DDBJ databases">
        <title>A Two-component Flavoprotein Monooxygenase System MeaXY Responsible for para-Hydroxylation of 2-Methyl-6-ethylaniline and 2,6-Diethylaniline in Sphingobium baderi DE-13.</title>
        <authorList>
            <person name="Cheng M."/>
            <person name="Meng Q."/>
            <person name="Yang Y."/>
            <person name="Chu C."/>
            <person name="Yan X."/>
            <person name="He J."/>
            <person name="Li S."/>
        </authorList>
    </citation>
    <scope>NUCLEOTIDE SEQUENCE [LARGE SCALE GENOMIC DNA]</scope>
    <source>
        <strain evidence="8 9">DE-13</strain>
    </source>
</reference>
<dbReference type="Gene3D" id="3.40.50.20">
    <property type="match status" value="1"/>
</dbReference>
<evidence type="ECO:0000256" key="2">
    <source>
        <dbReference type="ARBA" id="ARBA00022741"/>
    </source>
</evidence>
<evidence type="ECO:0000259" key="7">
    <source>
        <dbReference type="PROSITE" id="PS50975"/>
    </source>
</evidence>
<dbReference type="NCBIfam" id="NF004679">
    <property type="entry name" value="PRK06019.1-5"/>
    <property type="match status" value="1"/>
</dbReference>
<feature type="binding site" evidence="5">
    <location>
        <position position="212"/>
    </location>
    <ligand>
        <name>ATP</name>
        <dbReference type="ChEBI" id="CHEBI:30616"/>
    </ligand>
</feature>